<keyword evidence="1" id="KW-1133">Transmembrane helix</keyword>
<dbReference type="AlphaFoldDB" id="A0AAN9SII1"/>
<dbReference type="EMBL" id="JAYMYS010000004">
    <property type="protein sequence ID" value="KAK7396154.1"/>
    <property type="molecule type" value="Genomic_DNA"/>
</dbReference>
<proteinExistence type="predicted"/>
<dbReference type="InterPro" id="IPR045883">
    <property type="entry name" value="At4g13530-like"/>
</dbReference>
<evidence type="ECO:0000313" key="3">
    <source>
        <dbReference type="EMBL" id="KAK7396154.1"/>
    </source>
</evidence>
<dbReference type="PANTHER" id="PTHR33646:SF2">
    <property type="entry name" value="F20H23.8 PROTEIN"/>
    <property type="match status" value="1"/>
</dbReference>
<evidence type="ECO:0000313" key="4">
    <source>
        <dbReference type="Proteomes" id="UP001386955"/>
    </source>
</evidence>
<reference evidence="3 4" key="1">
    <citation type="submission" date="2024-01" db="EMBL/GenBank/DDBJ databases">
        <title>The genomes of 5 underutilized Papilionoideae crops provide insights into root nodulation and disease resistanc.</title>
        <authorList>
            <person name="Jiang F."/>
        </authorList>
    </citation>
    <scope>NUCLEOTIDE SEQUENCE [LARGE SCALE GENOMIC DNA]</scope>
    <source>
        <strain evidence="3">DUOXIRENSHENG_FW03</strain>
        <tissue evidence="3">Leaves</tissue>
    </source>
</reference>
<gene>
    <name evidence="3" type="ORF">VNO78_16959</name>
</gene>
<accession>A0AAN9SII1</accession>
<sequence length="284" mass="31822">MDNEWVVVPDDGYVDFNEGCDERHVFFCERNYDSRSVLDMDYLSSKTFGASRNLHPRVPKQVFHIPIQLGSGIRMVPDEGLVEENTRDHVGATLSPSPTTTEKIKGGVVLEADHETVSQFLSKIKEIESPKTREIESPKFIDRVLFPQSDIGALKFEDKGSETQEIVISPRMKIEKEMTIMDCEKVEDCSGGFNFWKWSLNGVGAICSFGFAAATICVLFIGSQQRNNIQEDQKIRFQIYTGDKRIKQVVQHATKLNEAISAVSGVGIPLSRARITCGGYYDGL</sequence>
<feature type="domain" description="DUF6821" evidence="2">
    <location>
        <begin position="113"/>
        <end position="284"/>
    </location>
</feature>
<keyword evidence="1" id="KW-0472">Membrane</keyword>
<keyword evidence="1" id="KW-0812">Transmembrane</keyword>
<evidence type="ECO:0000256" key="1">
    <source>
        <dbReference type="SAM" id="Phobius"/>
    </source>
</evidence>
<dbReference type="InterPro" id="IPR049224">
    <property type="entry name" value="DUF6821"/>
</dbReference>
<protein>
    <recommendedName>
        <fullName evidence="2">DUF6821 domain-containing protein</fullName>
    </recommendedName>
</protein>
<organism evidence="3 4">
    <name type="scientific">Psophocarpus tetragonolobus</name>
    <name type="common">Winged bean</name>
    <name type="synonym">Dolichos tetragonolobus</name>
    <dbReference type="NCBI Taxonomy" id="3891"/>
    <lineage>
        <taxon>Eukaryota</taxon>
        <taxon>Viridiplantae</taxon>
        <taxon>Streptophyta</taxon>
        <taxon>Embryophyta</taxon>
        <taxon>Tracheophyta</taxon>
        <taxon>Spermatophyta</taxon>
        <taxon>Magnoliopsida</taxon>
        <taxon>eudicotyledons</taxon>
        <taxon>Gunneridae</taxon>
        <taxon>Pentapetalae</taxon>
        <taxon>rosids</taxon>
        <taxon>fabids</taxon>
        <taxon>Fabales</taxon>
        <taxon>Fabaceae</taxon>
        <taxon>Papilionoideae</taxon>
        <taxon>50 kb inversion clade</taxon>
        <taxon>NPAAA clade</taxon>
        <taxon>indigoferoid/millettioid clade</taxon>
        <taxon>Phaseoleae</taxon>
        <taxon>Psophocarpus</taxon>
    </lineage>
</organism>
<feature type="transmembrane region" description="Helical" evidence="1">
    <location>
        <begin position="198"/>
        <end position="221"/>
    </location>
</feature>
<dbReference type="Proteomes" id="UP001386955">
    <property type="component" value="Unassembled WGS sequence"/>
</dbReference>
<evidence type="ECO:0000259" key="2">
    <source>
        <dbReference type="Pfam" id="PF20705"/>
    </source>
</evidence>
<dbReference type="Pfam" id="PF20705">
    <property type="entry name" value="DUF6821"/>
    <property type="match status" value="1"/>
</dbReference>
<dbReference type="PANTHER" id="PTHR33646">
    <property type="entry name" value="GB|AAF00631.1"/>
    <property type="match status" value="1"/>
</dbReference>
<name>A0AAN9SII1_PSOTE</name>
<keyword evidence="4" id="KW-1185">Reference proteome</keyword>
<comment type="caution">
    <text evidence="3">The sequence shown here is derived from an EMBL/GenBank/DDBJ whole genome shotgun (WGS) entry which is preliminary data.</text>
</comment>